<accession>X1GV46</accession>
<protein>
    <recommendedName>
        <fullName evidence="1">Restriction endonuclease type IV Mrr domain-containing protein</fullName>
    </recommendedName>
</protein>
<evidence type="ECO:0000259" key="1">
    <source>
        <dbReference type="Pfam" id="PF04471"/>
    </source>
</evidence>
<reference evidence="2" key="1">
    <citation type="journal article" date="2014" name="Front. Microbiol.">
        <title>High frequency of phylogenetically diverse reductive dehalogenase-homologous genes in deep subseafloor sedimentary metagenomes.</title>
        <authorList>
            <person name="Kawai M."/>
            <person name="Futagami T."/>
            <person name="Toyoda A."/>
            <person name="Takaki Y."/>
            <person name="Nishi S."/>
            <person name="Hori S."/>
            <person name="Arai W."/>
            <person name="Tsubouchi T."/>
            <person name="Morono Y."/>
            <person name="Uchiyama I."/>
            <person name="Ito T."/>
            <person name="Fujiyama A."/>
            <person name="Inagaki F."/>
            <person name="Takami H."/>
        </authorList>
    </citation>
    <scope>NUCLEOTIDE SEQUENCE</scope>
    <source>
        <strain evidence="2">Expedition CK06-06</strain>
    </source>
</reference>
<dbReference type="GO" id="GO:0009307">
    <property type="term" value="P:DNA restriction-modification system"/>
    <property type="evidence" value="ECO:0007669"/>
    <property type="project" value="InterPro"/>
</dbReference>
<evidence type="ECO:0000313" key="2">
    <source>
        <dbReference type="EMBL" id="GAH61012.1"/>
    </source>
</evidence>
<feature type="domain" description="Restriction endonuclease type IV Mrr" evidence="1">
    <location>
        <begin position="8"/>
        <end position="60"/>
    </location>
</feature>
<dbReference type="Pfam" id="PF04471">
    <property type="entry name" value="Mrr_cat"/>
    <property type="match status" value="1"/>
</dbReference>
<dbReference type="AlphaFoldDB" id="X1GV46"/>
<dbReference type="InterPro" id="IPR011856">
    <property type="entry name" value="tRNA_endonuc-like_dom_sf"/>
</dbReference>
<dbReference type="Gene3D" id="3.40.1350.10">
    <property type="match status" value="1"/>
</dbReference>
<dbReference type="EMBL" id="BARU01018892">
    <property type="protein sequence ID" value="GAH61012.1"/>
    <property type="molecule type" value="Genomic_DNA"/>
</dbReference>
<proteinExistence type="predicted"/>
<dbReference type="InterPro" id="IPR007560">
    <property type="entry name" value="Restrct_endonuc_IV_Mrr"/>
</dbReference>
<feature type="non-terminal residue" evidence="2">
    <location>
        <position position="60"/>
    </location>
</feature>
<comment type="caution">
    <text evidence="2">The sequence shown here is derived from an EMBL/GenBank/DDBJ whole genome shotgun (WGS) entry which is preliminary data.</text>
</comment>
<dbReference type="GO" id="GO:0003677">
    <property type="term" value="F:DNA binding"/>
    <property type="evidence" value="ECO:0007669"/>
    <property type="project" value="InterPro"/>
</dbReference>
<name>X1GV46_9ZZZZ</name>
<gene>
    <name evidence="2" type="ORF">S03H2_31171</name>
</gene>
<sequence length="60" mass="7171">MPEYNFLNLSPFDFENLTRDILQKSFNIYLESFTTGKDKGIDLRYSKGKENKLIVQCKRY</sequence>
<dbReference type="GO" id="GO:0004519">
    <property type="term" value="F:endonuclease activity"/>
    <property type="evidence" value="ECO:0007669"/>
    <property type="project" value="InterPro"/>
</dbReference>
<organism evidence="2">
    <name type="scientific">marine sediment metagenome</name>
    <dbReference type="NCBI Taxonomy" id="412755"/>
    <lineage>
        <taxon>unclassified sequences</taxon>
        <taxon>metagenomes</taxon>
        <taxon>ecological metagenomes</taxon>
    </lineage>
</organism>